<evidence type="ECO:0000259" key="3">
    <source>
        <dbReference type="Pfam" id="PF01926"/>
    </source>
</evidence>
<accession>A0AAV5RG07</accession>
<organism evidence="4 5">
    <name type="scientific">Starmerella bacillaris</name>
    <name type="common">Yeast</name>
    <name type="synonym">Candida zemplinina</name>
    <dbReference type="NCBI Taxonomy" id="1247836"/>
    <lineage>
        <taxon>Eukaryota</taxon>
        <taxon>Fungi</taxon>
        <taxon>Dikarya</taxon>
        <taxon>Ascomycota</taxon>
        <taxon>Saccharomycotina</taxon>
        <taxon>Dipodascomycetes</taxon>
        <taxon>Dipodascales</taxon>
        <taxon>Trichomonascaceae</taxon>
        <taxon>Starmerella</taxon>
    </lineage>
</organism>
<dbReference type="InterPro" id="IPR027417">
    <property type="entry name" value="P-loop_NTPase"/>
</dbReference>
<evidence type="ECO:0000256" key="2">
    <source>
        <dbReference type="ARBA" id="ARBA00023134"/>
    </source>
</evidence>
<dbReference type="EMBL" id="BTGC01000003">
    <property type="protein sequence ID" value="GMM50121.1"/>
    <property type="molecule type" value="Genomic_DNA"/>
</dbReference>
<dbReference type="SUPFAM" id="SSF52540">
    <property type="entry name" value="P-loop containing nucleoside triphosphate hydrolases"/>
    <property type="match status" value="1"/>
</dbReference>
<feature type="domain" description="G" evidence="3">
    <location>
        <begin position="125"/>
        <end position="192"/>
    </location>
</feature>
<proteinExistence type="predicted"/>
<evidence type="ECO:0000256" key="1">
    <source>
        <dbReference type="ARBA" id="ARBA00022741"/>
    </source>
</evidence>
<sequence>MFQPRLTFRVPETRIAYFPGHQRKALEQFRLIARNADFALELRDSRAPISTVNPLISQNLPAIPKLVVYTKLENSILKPDFLEKLHPDNDYRLVDSARTKYSSNILRELKEYSKNMFPPPPMGLRVLITGMPNVGKSTFINNLRRKYLGPNAYRKVCKTGENPGVTRAISEQILISEEPRITILDTPGLLIPHIDQTHVLTLGLVNAIPLSLFDPVLLADYLLFKLNLLPGQNRYPGPPSNNIEEVLWNIANAGRKKPSLKKWDIDTEARQWLARFNAGKVAKLNLDKQFN</sequence>
<dbReference type="AlphaFoldDB" id="A0AAV5RG07"/>
<dbReference type="GO" id="GO:0005739">
    <property type="term" value="C:mitochondrion"/>
    <property type="evidence" value="ECO:0007669"/>
    <property type="project" value="TreeGrafter"/>
</dbReference>
<dbReference type="InterPro" id="IPR006073">
    <property type="entry name" value="GTP-bd"/>
</dbReference>
<evidence type="ECO:0000313" key="5">
    <source>
        <dbReference type="Proteomes" id="UP001362899"/>
    </source>
</evidence>
<dbReference type="Proteomes" id="UP001362899">
    <property type="component" value="Unassembled WGS sequence"/>
</dbReference>
<dbReference type="GO" id="GO:0005525">
    <property type="term" value="F:GTP binding"/>
    <property type="evidence" value="ECO:0007669"/>
    <property type="project" value="UniProtKB-KW"/>
</dbReference>
<protein>
    <submittedName>
        <fullName evidence="4">GTPase</fullName>
    </submittedName>
</protein>
<keyword evidence="2" id="KW-0342">GTP-binding</keyword>
<dbReference type="Pfam" id="PF01926">
    <property type="entry name" value="MMR_HSR1"/>
    <property type="match status" value="1"/>
</dbReference>
<comment type="caution">
    <text evidence="4">The sequence shown here is derived from an EMBL/GenBank/DDBJ whole genome shotgun (WGS) entry which is preliminary data.</text>
</comment>
<dbReference type="GO" id="GO:0032543">
    <property type="term" value="P:mitochondrial translation"/>
    <property type="evidence" value="ECO:0007669"/>
    <property type="project" value="TreeGrafter"/>
</dbReference>
<dbReference type="Gene3D" id="3.40.50.300">
    <property type="entry name" value="P-loop containing nucleotide triphosphate hydrolases"/>
    <property type="match status" value="1"/>
</dbReference>
<keyword evidence="5" id="KW-1185">Reference proteome</keyword>
<dbReference type="PANTHER" id="PTHR45782:SF4">
    <property type="entry name" value="MITOCHONDRIAL RIBOSOME-ASSOCIATED GTPASE 1"/>
    <property type="match status" value="1"/>
</dbReference>
<keyword evidence="1" id="KW-0547">Nucleotide-binding</keyword>
<name>A0AAV5RG07_STABA</name>
<gene>
    <name evidence="4" type="ORF">DASB73_010790</name>
</gene>
<reference evidence="4 5" key="1">
    <citation type="journal article" date="2023" name="Elife">
        <title>Identification of key yeast species and microbe-microbe interactions impacting larval growth of Drosophila in the wild.</title>
        <authorList>
            <person name="Mure A."/>
            <person name="Sugiura Y."/>
            <person name="Maeda R."/>
            <person name="Honda K."/>
            <person name="Sakurai N."/>
            <person name="Takahashi Y."/>
            <person name="Watada M."/>
            <person name="Katoh T."/>
            <person name="Gotoh A."/>
            <person name="Gotoh Y."/>
            <person name="Taniguchi I."/>
            <person name="Nakamura K."/>
            <person name="Hayashi T."/>
            <person name="Katayama T."/>
            <person name="Uemura T."/>
            <person name="Hattori Y."/>
        </authorList>
    </citation>
    <scope>NUCLEOTIDE SEQUENCE [LARGE SCALE GENOMIC DNA]</scope>
    <source>
        <strain evidence="4 5">SB-73</strain>
    </source>
</reference>
<evidence type="ECO:0000313" key="4">
    <source>
        <dbReference type="EMBL" id="GMM50121.1"/>
    </source>
</evidence>
<dbReference type="GO" id="GO:0003924">
    <property type="term" value="F:GTPase activity"/>
    <property type="evidence" value="ECO:0007669"/>
    <property type="project" value="TreeGrafter"/>
</dbReference>
<dbReference type="PANTHER" id="PTHR45782">
    <property type="entry name" value="MITOCHONDRIAL RIBOSOME-ASSOCIATED GTPASE 1"/>
    <property type="match status" value="1"/>
</dbReference>